<reference evidence="1" key="2">
    <citation type="journal article" date="2015" name="Fish Shellfish Immunol.">
        <title>Early steps in the European eel (Anguilla anguilla)-Vibrio vulnificus interaction in the gills: Role of the RtxA13 toxin.</title>
        <authorList>
            <person name="Callol A."/>
            <person name="Pajuelo D."/>
            <person name="Ebbesson L."/>
            <person name="Teles M."/>
            <person name="MacKenzie S."/>
            <person name="Amaro C."/>
        </authorList>
    </citation>
    <scope>NUCLEOTIDE SEQUENCE</scope>
</reference>
<evidence type="ECO:0000313" key="1">
    <source>
        <dbReference type="EMBL" id="JAH13895.1"/>
    </source>
</evidence>
<dbReference type="EMBL" id="GBXM01094682">
    <property type="protein sequence ID" value="JAH13895.1"/>
    <property type="molecule type" value="Transcribed_RNA"/>
</dbReference>
<dbReference type="AlphaFoldDB" id="A0A0E9QC59"/>
<organism evidence="1">
    <name type="scientific">Anguilla anguilla</name>
    <name type="common">European freshwater eel</name>
    <name type="synonym">Muraena anguilla</name>
    <dbReference type="NCBI Taxonomy" id="7936"/>
    <lineage>
        <taxon>Eukaryota</taxon>
        <taxon>Metazoa</taxon>
        <taxon>Chordata</taxon>
        <taxon>Craniata</taxon>
        <taxon>Vertebrata</taxon>
        <taxon>Euteleostomi</taxon>
        <taxon>Actinopterygii</taxon>
        <taxon>Neopterygii</taxon>
        <taxon>Teleostei</taxon>
        <taxon>Anguilliformes</taxon>
        <taxon>Anguillidae</taxon>
        <taxon>Anguilla</taxon>
    </lineage>
</organism>
<proteinExistence type="predicted"/>
<accession>A0A0E9QC59</accession>
<protein>
    <submittedName>
        <fullName evidence="1">Uncharacterized protein</fullName>
    </submittedName>
</protein>
<name>A0A0E9QC59_ANGAN</name>
<reference evidence="1" key="1">
    <citation type="submission" date="2014-11" db="EMBL/GenBank/DDBJ databases">
        <authorList>
            <person name="Amaro Gonzalez C."/>
        </authorList>
    </citation>
    <scope>NUCLEOTIDE SEQUENCE</scope>
</reference>
<sequence>MHKTITLRYRYFLCIFYWKENGICAFRTKVIAVPQFEQRTKSFMRCANCFLH</sequence>